<protein>
    <recommendedName>
        <fullName evidence="4">Receptor ligand binding region domain-containing protein</fullName>
    </recommendedName>
</protein>
<keyword evidence="3" id="KW-1185">Reference proteome</keyword>
<organism evidence="2 3">
    <name type="scientific">Hypsibius exemplaris</name>
    <name type="common">Freshwater tardigrade</name>
    <dbReference type="NCBI Taxonomy" id="2072580"/>
    <lineage>
        <taxon>Eukaryota</taxon>
        <taxon>Metazoa</taxon>
        <taxon>Ecdysozoa</taxon>
        <taxon>Tardigrada</taxon>
        <taxon>Eutardigrada</taxon>
        <taxon>Parachela</taxon>
        <taxon>Hypsibioidea</taxon>
        <taxon>Hypsibiidae</taxon>
        <taxon>Hypsibius</taxon>
    </lineage>
</organism>
<proteinExistence type="predicted"/>
<feature type="transmembrane region" description="Helical" evidence="1">
    <location>
        <begin position="469"/>
        <end position="491"/>
    </location>
</feature>
<evidence type="ECO:0000313" key="2">
    <source>
        <dbReference type="EMBL" id="OQV16133.1"/>
    </source>
</evidence>
<accession>A0A1W0WLY3</accession>
<feature type="transmembrane region" description="Helical" evidence="1">
    <location>
        <begin position="6"/>
        <end position="25"/>
    </location>
</feature>
<dbReference type="InterPro" id="IPR028082">
    <property type="entry name" value="Peripla_BP_I"/>
</dbReference>
<dbReference type="EMBL" id="MTYJ01000078">
    <property type="protein sequence ID" value="OQV16133.1"/>
    <property type="molecule type" value="Genomic_DNA"/>
</dbReference>
<evidence type="ECO:0008006" key="4">
    <source>
        <dbReference type="Google" id="ProtNLM"/>
    </source>
</evidence>
<dbReference type="Proteomes" id="UP000192578">
    <property type="component" value="Unassembled WGS sequence"/>
</dbReference>
<reference evidence="3" key="1">
    <citation type="submission" date="2017-01" db="EMBL/GenBank/DDBJ databases">
        <title>Comparative genomics of anhydrobiosis in the tardigrade Hypsibius dujardini.</title>
        <authorList>
            <person name="Yoshida Y."/>
            <person name="Koutsovoulos G."/>
            <person name="Laetsch D."/>
            <person name="Stevens L."/>
            <person name="Kumar S."/>
            <person name="Horikawa D."/>
            <person name="Ishino K."/>
            <person name="Komine S."/>
            <person name="Tomita M."/>
            <person name="Blaxter M."/>
            <person name="Arakawa K."/>
        </authorList>
    </citation>
    <scope>NUCLEOTIDE SEQUENCE [LARGE SCALE GENOMIC DNA]</scope>
    <source>
        <strain evidence="3">Z151</strain>
    </source>
</reference>
<keyword evidence="1" id="KW-1133">Transmembrane helix</keyword>
<dbReference type="Gene3D" id="3.40.50.2300">
    <property type="match status" value="1"/>
</dbReference>
<dbReference type="SUPFAM" id="SSF53822">
    <property type="entry name" value="Periplasmic binding protein-like I"/>
    <property type="match status" value="1"/>
</dbReference>
<evidence type="ECO:0000256" key="1">
    <source>
        <dbReference type="SAM" id="Phobius"/>
    </source>
</evidence>
<name>A0A1W0WLY3_HYPEX</name>
<sequence length="517" mass="56925">MAKVFSSPTLFEILMLVVIFIQAFYEHANGKLNLVTITAGKFSVLSAATVAPAYAVAIEDMSKRYPDIFANHTVVPINVALKVNPGTPEGDWLVVEELVKEYGAGVLRSNDPTVILNSISARIFSTVGDFAREDNLVTLSCGPSEPNPARYPTNIIFYPGSAFDFGAGVIATMDALHWRSVAVIWDLCSALINSARVEGLLRGLLPLLERRSMDIDALVIKMDSTLEVLPKAYYSALWRAGNHSRIIVCGILNRELLELMAAASDIGFISGNNYVFIHVYGLEVPGEQPPGWKEMGGIDLKVREAFERLLIVRSQPLNWTQAEPLTERIVQRINTMFGIPYDAENKLNEFAIGCYESVELLSDVLNRSGLDGHSIDPGVFMQQLKGQTFQLTLRNVSFGPGTTRPPTIVLQKFNSLMATFQIIAKLNPSSRAWSTGDSIQGELWNGVVPPDRPLCGIHGERCQAQTSTAITIGIVVAVIATGTGFAALYWYHQRYLRVGGNVWWCLESALTYHRVTL</sequence>
<keyword evidence="1" id="KW-0812">Transmembrane</keyword>
<comment type="caution">
    <text evidence="2">The sequence shown here is derived from an EMBL/GenBank/DDBJ whole genome shotgun (WGS) entry which is preliminary data.</text>
</comment>
<evidence type="ECO:0000313" key="3">
    <source>
        <dbReference type="Proteomes" id="UP000192578"/>
    </source>
</evidence>
<dbReference type="AlphaFoldDB" id="A0A1W0WLY3"/>
<keyword evidence="1" id="KW-0472">Membrane</keyword>
<feature type="transmembrane region" description="Helical" evidence="1">
    <location>
        <begin position="32"/>
        <end position="55"/>
    </location>
</feature>
<dbReference type="OrthoDB" id="10220293at2759"/>
<gene>
    <name evidence="2" type="ORF">BV898_09768</name>
</gene>